<keyword evidence="5" id="KW-1185">Reference proteome</keyword>
<reference evidence="4 5" key="1">
    <citation type="journal article" date="2010" name="Genome Biol.">
        <title>A first genome assembly of the barley fungal pathogen Pyrenophora teres f. teres.</title>
        <authorList>
            <person name="Ellwood S.R."/>
            <person name="Liu Z."/>
            <person name="Syme R.A."/>
            <person name="Lai Z."/>
            <person name="Hane J.K."/>
            <person name="Keiper F."/>
            <person name="Moffat C.S."/>
            <person name="Oliver R.P."/>
            <person name="Friesen T.L."/>
        </authorList>
    </citation>
    <scope>NUCLEOTIDE SEQUENCE [LARGE SCALE GENOMIC DNA]</scope>
    <source>
        <strain evidence="4 5">0-1</strain>
    </source>
</reference>
<sequence length="789" mass="87786">MTGIIDMGRHAIRSVAASPVTTVCLIEIYSFSNKPLRSTVYYLRRWHQTTPDTIAKRTLARHLSASRKLQFHACKELSKILLGAKTDVECHEPVLDVTEQCQHLAGLLREMKARANVEDRNRISDILDEIDEDFSDQKHTPTPSNLEVDTQSSQGSVDVGNADYFERHEAEGLDLLDEDLHSRDEARATGFVGKSSEIQWLRAVAVAQGERIDGDWPGSVPQRQHTYGSGGDQVSSFSFWVDSDDVSIDFYVNAYELPQPELAEHLVQCYMLKVHDSFPILPRKAFGDQTRAYFAALRSGNAPRLNPKWQAILNLVFAIGANYAYLLNKDWDVGDHIIYQARARAFGMSEAAMTSHPDVPQIQGLGLLAFYWLSTGQVSRAWTVVGAALRSAYSLGLHVRNEDPSATVTKRESLVKTWWSLYSLERTLSIITGRPSIVVDSCCSVPLPMSIPEEDASEALEPTYRMHAGISATLHPPAFPISPNLAANPPLTAVGPGTTDTSSVSYFRAVVQLSIITQNVLTSLYSAGTMIRSSDDIQRDIALLDQRLDQWARSLPPEFRLYEPSREPNDAFGRERMLLRFQLCSAQILLTRPCLTVRRQSRKDATDISFSKRMADNCVGAARTIVASLPEESYTHLYEQTPWWCLIHHMMQAISVFLLALSHPSSTSFDTTMMIHCVRKTIRWLQKMKGPVAERAHRVAFNCFESVARRHAVDISDLWNRTATPVVRQPISNTRGSVPVPVPSGAFGQAPTSVPAASACAAYGTTMTGATFPPHSEAPNFDAGYYMPR</sequence>
<protein>
    <recommendedName>
        <fullName evidence="3">Xylanolytic transcriptional activator regulatory domain-containing protein</fullName>
    </recommendedName>
</protein>
<dbReference type="InterPro" id="IPR053230">
    <property type="entry name" value="Trans_reg_galc"/>
</dbReference>
<dbReference type="eggNOG" id="ENOG502RZ6G">
    <property type="taxonomic scope" value="Eukaryota"/>
</dbReference>
<feature type="compositionally biased region" description="Polar residues" evidence="2">
    <location>
        <begin position="140"/>
        <end position="154"/>
    </location>
</feature>
<dbReference type="InterPro" id="IPR007219">
    <property type="entry name" value="XnlR_reg_dom"/>
</dbReference>
<feature type="domain" description="Xylanolytic transcriptional activator regulatory" evidence="3">
    <location>
        <begin position="381"/>
        <end position="454"/>
    </location>
</feature>
<dbReference type="EMBL" id="GL532414">
    <property type="protein sequence ID" value="EFQ95933.1"/>
    <property type="molecule type" value="Genomic_DNA"/>
</dbReference>
<dbReference type="CDD" id="cd12148">
    <property type="entry name" value="fungal_TF_MHR"/>
    <property type="match status" value="1"/>
</dbReference>
<evidence type="ECO:0000313" key="4">
    <source>
        <dbReference type="EMBL" id="EFQ95933.1"/>
    </source>
</evidence>
<dbReference type="GO" id="GO:0003677">
    <property type="term" value="F:DNA binding"/>
    <property type="evidence" value="ECO:0007669"/>
    <property type="project" value="InterPro"/>
</dbReference>
<proteinExistence type="predicted"/>
<dbReference type="GO" id="GO:0006351">
    <property type="term" value="P:DNA-templated transcription"/>
    <property type="evidence" value="ECO:0007669"/>
    <property type="project" value="InterPro"/>
</dbReference>
<organism evidence="5">
    <name type="scientific">Pyrenophora teres f. teres (strain 0-1)</name>
    <name type="common">Barley net blotch fungus</name>
    <name type="synonym">Drechslera teres f. teres</name>
    <dbReference type="NCBI Taxonomy" id="861557"/>
    <lineage>
        <taxon>Eukaryota</taxon>
        <taxon>Fungi</taxon>
        <taxon>Dikarya</taxon>
        <taxon>Ascomycota</taxon>
        <taxon>Pezizomycotina</taxon>
        <taxon>Dothideomycetes</taxon>
        <taxon>Pleosporomycetidae</taxon>
        <taxon>Pleosporales</taxon>
        <taxon>Pleosporineae</taxon>
        <taxon>Pleosporaceae</taxon>
        <taxon>Pyrenophora</taxon>
    </lineage>
</organism>
<gene>
    <name evidence="4" type="ORF">PTT_04261</name>
</gene>
<evidence type="ECO:0000259" key="3">
    <source>
        <dbReference type="SMART" id="SM00906"/>
    </source>
</evidence>
<dbReference type="GO" id="GO:0008270">
    <property type="term" value="F:zinc ion binding"/>
    <property type="evidence" value="ECO:0007669"/>
    <property type="project" value="InterPro"/>
</dbReference>
<accession>E3REB4</accession>
<feature type="region of interest" description="Disordered" evidence="2">
    <location>
        <begin position="134"/>
        <end position="154"/>
    </location>
</feature>
<dbReference type="PANTHER" id="PTHR47654:SF5">
    <property type="entry name" value="TRANSCRIPTION FACTOR DOMAIN-CONTAINING PROTEIN"/>
    <property type="match status" value="1"/>
</dbReference>
<dbReference type="KEGG" id="pte:PTT_04261"/>
<keyword evidence="1" id="KW-0539">Nucleus</keyword>
<evidence type="ECO:0000313" key="5">
    <source>
        <dbReference type="Proteomes" id="UP000001067"/>
    </source>
</evidence>
<dbReference type="AlphaFoldDB" id="E3REB4"/>
<dbReference type="Pfam" id="PF04082">
    <property type="entry name" value="Fungal_trans"/>
    <property type="match status" value="1"/>
</dbReference>
<dbReference type="HOGENOM" id="CLU_011910_2_0_1"/>
<name>E3REB4_PYRTT</name>
<dbReference type="SMART" id="SM00906">
    <property type="entry name" value="Fungal_trans"/>
    <property type="match status" value="1"/>
</dbReference>
<evidence type="ECO:0000256" key="1">
    <source>
        <dbReference type="ARBA" id="ARBA00023242"/>
    </source>
</evidence>
<dbReference type="OrthoDB" id="5296287at2759"/>
<dbReference type="PANTHER" id="PTHR47654">
    <property type="entry name" value="ZN(II)2CYS6 TRANSCRIPTION FACTOR (EUROFUNG)-RELATED"/>
    <property type="match status" value="1"/>
</dbReference>
<evidence type="ECO:0000256" key="2">
    <source>
        <dbReference type="SAM" id="MobiDB-lite"/>
    </source>
</evidence>
<dbReference type="Proteomes" id="UP000001067">
    <property type="component" value="Unassembled WGS sequence"/>
</dbReference>